<dbReference type="Gene3D" id="1.50.10.140">
    <property type="match status" value="2"/>
</dbReference>
<dbReference type="Gene3D" id="1.50.10.10">
    <property type="match status" value="1"/>
</dbReference>
<dbReference type="SUPFAM" id="SSF48208">
    <property type="entry name" value="Six-hairpin glycosidases"/>
    <property type="match status" value="1"/>
</dbReference>
<keyword evidence="3" id="KW-0472">Membrane</keyword>
<dbReference type="InterPro" id="IPR037820">
    <property type="entry name" value="GH94N_NdvB"/>
</dbReference>
<dbReference type="RefSeq" id="WP_330973177.1">
    <property type="nucleotide sequence ID" value="NZ_JAZGLY010000001.1"/>
</dbReference>
<proteinExistence type="predicted"/>
<dbReference type="CDD" id="cd11756">
    <property type="entry name" value="GH94N_ChvB_NdvB_1_like"/>
    <property type="match status" value="1"/>
</dbReference>
<keyword evidence="8" id="KW-1185">Reference proteome</keyword>
<organism evidence="7 8">
    <name type="scientific">Niabella digestorum</name>
    <dbReference type="NCBI Taxonomy" id="3117701"/>
    <lineage>
        <taxon>Bacteria</taxon>
        <taxon>Pseudomonadati</taxon>
        <taxon>Bacteroidota</taxon>
        <taxon>Chitinophagia</taxon>
        <taxon>Chitinophagales</taxon>
        <taxon>Chitinophagaceae</taxon>
        <taxon>Niabella</taxon>
    </lineage>
</organism>
<comment type="caution">
    <text evidence="7">The sequence shown here is derived from an EMBL/GenBank/DDBJ whole genome shotgun (WGS) entry which is preliminary data.</text>
</comment>
<feature type="domain" description="Glycosyl hydrolase 94 catalytic" evidence="6">
    <location>
        <begin position="2396"/>
        <end position="2819"/>
    </location>
</feature>
<gene>
    <name evidence="7" type="ORF">V2H41_00650</name>
</gene>
<dbReference type="InterPro" id="IPR008928">
    <property type="entry name" value="6-hairpin_glycosidase_sf"/>
</dbReference>
<feature type="domain" description="Glycoamylase-like" evidence="5">
    <location>
        <begin position="1364"/>
        <end position="1556"/>
    </location>
</feature>
<dbReference type="InterPro" id="IPR019282">
    <property type="entry name" value="Glycoamylase-like_cons_dom"/>
</dbReference>
<dbReference type="SMART" id="SM01068">
    <property type="entry name" value="CBM_X"/>
    <property type="match status" value="2"/>
</dbReference>
<feature type="domain" description="Glycosyl hydrolase 94 supersandwich" evidence="4">
    <location>
        <begin position="1608"/>
        <end position="1887"/>
    </location>
</feature>
<feature type="transmembrane region" description="Helical" evidence="3">
    <location>
        <begin position="951"/>
        <end position="973"/>
    </location>
</feature>
<dbReference type="Pfam" id="PF17167">
    <property type="entry name" value="Glyco_hydro_94"/>
    <property type="match status" value="1"/>
</dbReference>
<dbReference type="InterPro" id="IPR011013">
    <property type="entry name" value="Gal_mutarotase_sf_dom"/>
</dbReference>
<evidence type="ECO:0000259" key="5">
    <source>
        <dbReference type="Pfam" id="PF10091"/>
    </source>
</evidence>
<dbReference type="Proteomes" id="UP001357452">
    <property type="component" value="Unassembled WGS sequence"/>
</dbReference>
<feature type="transmembrane region" description="Helical" evidence="3">
    <location>
        <begin position="448"/>
        <end position="474"/>
    </location>
</feature>
<dbReference type="InterPro" id="IPR037824">
    <property type="entry name" value="GH94N_2_NdvB"/>
</dbReference>
<dbReference type="InterPro" id="IPR052047">
    <property type="entry name" value="GH94_Enzymes"/>
</dbReference>
<feature type="transmembrane region" description="Helical" evidence="3">
    <location>
        <begin position="852"/>
        <end position="873"/>
    </location>
</feature>
<dbReference type="CDD" id="cd11753">
    <property type="entry name" value="GH94N_ChvB_NdvB_2_like"/>
    <property type="match status" value="1"/>
</dbReference>
<sequence length="2893" mass="330050">MKINKPVDIVMKMREYFSSGQSHDFKDEAPFRLDLLSNAQMRSLGERIALEHTILKNQQSDKVLRRLNENEEVIIKVQQLLTEAVKDKYTIAPASEWFLDNLYLIKEQISIAKKHLPKGYSKTLPILASGKSAGMPRVYDIALEIISHSDGRIDIANLTAFIEGYQSNNILTIGELWAIPIMLRFAIIENIRRIASRIAIDRLDKNEAIYWAEKFITIAQKEPKKIIIATADMAKSNVLLSSAFVAEFTRRLQSKGQGLSMPLSWLEEQLTDSGHSIAEMVNLHSQNQAADQVSMRNSIESIRLLKTTEWKKFVENVSIVDKILSEDITGIYPKMDFETRDYYRHEIEWLSKKAQKPEHEIATTAIALAKAKQAAGKPLRQQHVGYFFIDKGRDELISACGAKLSFIEQLTRILDKKRFFLYAGSILLLALLIGAFIGSVIYKYGHPIWLAIFTGVLGCILGGNFATVFVNWIATSLVKPKFLPKLDFSKAIPAEYSAIVAVPCLITSKDSIAELVSDLEVRYLSNPQRNLFYCLLTDFADAPEEHMPNDEELLNYAVEEIELLNLKYRKENEPDRFFLMHRPRKWNPREKVWMGYERKRGKLGELNSLLRNTGHHDFSKIVGDIQHLSNIKYVITLDADTVLPRESAWKMIATMAHPLNQPVVDPQKRRVVEGYGILQPRTAVNMPGNTASLYARMHSNDSGIDPYTMLVSDVYQDLFGEGSFIGKGIYDIDVFEEILGHAFPENRILSHDLLEGCYVRSGLLTDVQVFEDYPETYWTDASRRHRWIRGDWQIASWGMPFAPDANNKLKRNYISALSKWKIWDNIKRSLVTPALLVLIALIWLIFPHPALWMIGVLVFWFFMPVFTTLIQLARKPKDLDIRYHIADTATTFKYNLYQVLFNIACIPFEAYHNADAIIRANWRILISKRKLLQWTPFAAQRTKSKKTIAEAYAYMWPAVFITIGLTALIILYNASVLPFALPLLLLWLLAPVIAWRVSKPKTRKAFSLSATDRDFLHIISRKTWAYFEDFVGEEDHYLAPDNYQEKPIAVIAHRTSPTNIGLACLASLSAYDFGYISLCKLVERIQNTFYSLNQLERYRGHFYNWYETTTLQPLYPKYVSMVDSGNFVANMMVLRQGLFEILHDKLISNKFYQGLYDTLLTAKSTISEKAQLAAFATVENYLLQLCKSPVTRLDIQHTYFDKLHQQVQELQEQVGIKENEECVMWLQKFEQQIQDMRNTLALLVPWRGLLPIPQELEELKVLEQIPSLIDIHQYKQSVLPIIEQYLNDPSKAAYKEQLIQLSQTLQEALSNVLQKFSKIEKLANECSGFADVDFEFLYDKSKHLFHIGYNVSEDVKDKSYYDMLASEARLGIYTAIAQGKVPQDTWFSLGRLITNEGISPVLLSWSGSMFEYLMPDLLMPSYENTLLEKTARGVVQNQIDYAKRKNIPWGISESGFNLVDAHLNYQYQAFGVPGLGLKRGLGQDLVIAPYATMMALMVEPQKALDNLKLMAKNGFVGRYGFYEAIDYTPSRMPRGESHAIVRSFMVHHQGMGFLALAQLLLGEKMHQRFERDPQFQSALLLLKERPPKTSTYFTQEESTDNMIVSSYESHIRIIKTPDTPVPEVQLLSNGRYHMAISNAGGGYSRWHKLSVTRWREDVTKDNWGTFCYIKDLATGEIWSNTYQPTLKKLKVDETIFSQGHVEFRRMNDAFETKTDIVVSPEDDIEIRRIKITNRTNNVKTLEVTGYTEVVIAPQAADEAHPAFSNLFVQTKIMDEAGAIMCTRRARSRNEQQPWMFFMMHVSQAEKEEVSYECDRMKFIGRTRTLEAPASVVTDGMLSGSSGSVLDPVAAIKHKITLKPRQTAVVEIIIGISETEERSKELIYKYHDVHIKNRAFELAWTHSQVLLRQINASESEAQLFNAMAGHILYANATHRADASIIASNKKGQSGLWGYAISGDLPIVLLRVQDSENITLVKQLIKAHSYWRLKGLAVDLVIWNDDFGTYRQLLHDQIVDFVAAIGGSVMDQPGGIFVRQGDQFTTEDRVLLQTTARLIFYDNGGTLQEQMSRQKPLKKLPPLLNIAGTEEKYSNIVLELPPDLIFNNGIGGFTKDGKEYFILTDALHTSPAPWVNIIANEQFGTMITESGSSYTWAENAHSYRLSPWKNDPVSDTTGEAYYIRDEQSGRYWSPSPLPAKSGERYITRNGFGYTVYQHATNGIYSEMWVYVDVDDPIKFVVIKLRNLSPKPRKLSVTGYVEWILGDTATNTRMHVVTEKDLETGVLFARNAYNSVFAERVSFFDADGPNKSYTCDRTEFIGRNGLLSHPEALRRERLSNRYGAALDPCTAIQISVELQPEEEKEVIFKLGSGKNEQEARNLVVKYKSSEKVHEAQSKVHDKWNHILGAVYVKTPDEAFNVLVNGWLVYQVLACRVWGRSGFYQSGGAFGFRDQLQDVLALMHTRPDITRAQILLAASRQFKEGDVQHWWHPPTGRGVRTTCSDDYLWLPYVTTRYIETTGDLGVLEEYVSYIEGRPLRPDEESYYDLPVFLNDWETLYNHCKRAINYGLKFGEHGLPLIGSGDWNDGMDKVGEHGKGESVWLGFFLYYVLIKFAELAQAQGDEAFHQKCISEAEKLKDNINKYAWDGAWYRRAYFDDGTPLGSAQNEECKIDSISQSWSVISGAGHVEKTGIAMTSLNEHLVDRKNGIIKLLTPAFDKSDLYPGYIKGYLPGVRENGGQYTHAAIWAIMAFAQIKDKERVWELFSMVNPVNHTKTPDDIQQYKVEPYVMAADVYGVAPHEGRGGWTWYTGSAGWTYQLAIDYILGLKRKGQQLQLTPCIPDNWPGFEVNYRFGNTFYHIRVNNEHKNGSIQYTLDGVLLQEQFIPLQDDGGVHEVVIDI</sequence>
<evidence type="ECO:0000256" key="2">
    <source>
        <dbReference type="ARBA" id="ARBA00022679"/>
    </source>
</evidence>
<feature type="transmembrane region" description="Helical" evidence="3">
    <location>
        <begin position="829"/>
        <end position="846"/>
    </location>
</feature>
<dbReference type="Gene3D" id="2.60.420.10">
    <property type="entry name" value="Maltose phosphorylase, domain 3"/>
    <property type="match status" value="1"/>
</dbReference>
<dbReference type="InterPro" id="IPR011009">
    <property type="entry name" value="Kinase-like_dom_sf"/>
</dbReference>
<accession>A0ABU7RCP9</accession>
<feature type="domain" description="Glycosyl hydrolase 94 supersandwich" evidence="4">
    <location>
        <begin position="2112"/>
        <end position="2381"/>
    </location>
</feature>
<dbReference type="Pfam" id="PF10091">
    <property type="entry name" value="Glycoamylase"/>
    <property type="match status" value="1"/>
</dbReference>
<evidence type="ECO:0000313" key="7">
    <source>
        <dbReference type="EMBL" id="MEE6185769.1"/>
    </source>
</evidence>
<dbReference type="InterPro" id="IPR010383">
    <property type="entry name" value="Glyco_hydrolase_94_b-supersand"/>
</dbReference>
<dbReference type="SUPFAM" id="SSF56112">
    <property type="entry name" value="Protein kinase-like (PK-like)"/>
    <property type="match status" value="1"/>
</dbReference>
<evidence type="ECO:0000256" key="3">
    <source>
        <dbReference type="SAM" id="Phobius"/>
    </source>
</evidence>
<keyword evidence="1" id="KW-0328">Glycosyltransferase</keyword>
<dbReference type="InterPro" id="IPR037018">
    <property type="entry name" value="GH65_N"/>
</dbReference>
<dbReference type="Gene3D" id="2.70.98.40">
    <property type="entry name" value="Glycoside hydrolase, family 65, N-terminal domain"/>
    <property type="match status" value="2"/>
</dbReference>
<evidence type="ECO:0000259" key="4">
    <source>
        <dbReference type="Pfam" id="PF06165"/>
    </source>
</evidence>
<keyword evidence="3" id="KW-1133">Transmembrane helix</keyword>
<evidence type="ECO:0000256" key="1">
    <source>
        <dbReference type="ARBA" id="ARBA00022676"/>
    </source>
</evidence>
<evidence type="ECO:0000313" key="8">
    <source>
        <dbReference type="Proteomes" id="UP001357452"/>
    </source>
</evidence>
<dbReference type="SUPFAM" id="SSF74650">
    <property type="entry name" value="Galactose mutarotase-like"/>
    <property type="match status" value="2"/>
</dbReference>
<keyword evidence="2" id="KW-0808">Transferase</keyword>
<dbReference type="Gene3D" id="3.90.1200.10">
    <property type="match status" value="1"/>
</dbReference>
<dbReference type="InterPro" id="IPR033432">
    <property type="entry name" value="GH94_catalytic"/>
</dbReference>
<dbReference type="PANTHER" id="PTHR37469:SF2">
    <property type="entry name" value="CELLOBIONIC ACID PHOSPHORYLASE"/>
    <property type="match status" value="1"/>
</dbReference>
<name>A0ABU7RCP9_9BACT</name>
<keyword evidence="3" id="KW-0812">Transmembrane</keyword>
<feature type="transmembrane region" description="Helical" evidence="3">
    <location>
        <begin position="419"/>
        <end position="442"/>
    </location>
</feature>
<dbReference type="EMBL" id="JAZGLY010000001">
    <property type="protein sequence ID" value="MEE6185769.1"/>
    <property type="molecule type" value="Genomic_DNA"/>
</dbReference>
<reference evidence="7 8" key="1">
    <citation type="submission" date="2024-01" db="EMBL/GenBank/DDBJ databases">
        <title>Niabella digestum sp. nov., isolated from waste digestion system.</title>
        <authorList>
            <person name="Zhang L."/>
        </authorList>
    </citation>
    <scope>NUCLEOTIDE SEQUENCE [LARGE SCALE GENOMIC DNA]</scope>
    <source>
        <strain evidence="7 8">A18</strain>
    </source>
</reference>
<dbReference type="InterPro" id="IPR012341">
    <property type="entry name" value="6hp_glycosidase-like_sf"/>
</dbReference>
<evidence type="ECO:0000259" key="6">
    <source>
        <dbReference type="Pfam" id="PF17167"/>
    </source>
</evidence>
<dbReference type="Pfam" id="PF06165">
    <property type="entry name" value="GH94_b-supersand"/>
    <property type="match status" value="2"/>
</dbReference>
<feature type="transmembrane region" description="Helical" evidence="3">
    <location>
        <begin position="979"/>
        <end position="997"/>
    </location>
</feature>
<protein>
    <submittedName>
        <fullName evidence="7">Glucoamylase family protein</fullName>
    </submittedName>
</protein>
<dbReference type="PANTHER" id="PTHR37469">
    <property type="entry name" value="CELLOBIONIC ACID PHOSPHORYLASE-RELATED"/>
    <property type="match status" value="1"/>
</dbReference>